<dbReference type="EMBL" id="BSYO01000010">
    <property type="protein sequence ID" value="GMH11151.1"/>
    <property type="molecule type" value="Genomic_DNA"/>
</dbReference>
<accession>A0AAD3SI34</accession>
<evidence type="ECO:0000313" key="1">
    <source>
        <dbReference type="EMBL" id="GMH11151.1"/>
    </source>
</evidence>
<name>A0AAD3SI34_NEPGR</name>
<proteinExistence type="predicted"/>
<organism evidence="1 2">
    <name type="scientific">Nepenthes gracilis</name>
    <name type="common">Slender pitcher plant</name>
    <dbReference type="NCBI Taxonomy" id="150966"/>
    <lineage>
        <taxon>Eukaryota</taxon>
        <taxon>Viridiplantae</taxon>
        <taxon>Streptophyta</taxon>
        <taxon>Embryophyta</taxon>
        <taxon>Tracheophyta</taxon>
        <taxon>Spermatophyta</taxon>
        <taxon>Magnoliopsida</taxon>
        <taxon>eudicotyledons</taxon>
        <taxon>Gunneridae</taxon>
        <taxon>Pentapetalae</taxon>
        <taxon>Caryophyllales</taxon>
        <taxon>Nepenthaceae</taxon>
        <taxon>Nepenthes</taxon>
    </lineage>
</organism>
<keyword evidence="2" id="KW-1185">Reference proteome</keyword>
<evidence type="ECO:0000313" key="2">
    <source>
        <dbReference type="Proteomes" id="UP001279734"/>
    </source>
</evidence>
<comment type="caution">
    <text evidence="1">The sequence shown here is derived from an EMBL/GenBank/DDBJ whole genome shotgun (WGS) entry which is preliminary data.</text>
</comment>
<sequence>MVMLNFILVISDPLLRTPAIVNEDASGDVLAMRLQIQQLKVGEVERSCPASIGC</sequence>
<dbReference type="AlphaFoldDB" id="A0AAD3SI34"/>
<gene>
    <name evidence="1" type="ORF">Nepgr_012992</name>
</gene>
<protein>
    <submittedName>
        <fullName evidence="1">Uncharacterized protein</fullName>
    </submittedName>
</protein>
<reference evidence="1" key="1">
    <citation type="submission" date="2023-05" db="EMBL/GenBank/DDBJ databases">
        <title>Nepenthes gracilis genome sequencing.</title>
        <authorList>
            <person name="Fukushima K."/>
        </authorList>
    </citation>
    <scope>NUCLEOTIDE SEQUENCE</scope>
    <source>
        <strain evidence="1">SING2019-196</strain>
    </source>
</reference>
<dbReference type="Proteomes" id="UP001279734">
    <property type="component" value="Unassembled WGS sequence"/>
</dbReference>